<evidence type="ECO:0000256" key="5">
    <source>
        <dbReference type="ARBA" id="ARBA00022692"/>
    </source>
</evidence>
<dbReference type="PROSITE" id="PS00217">
    <property type="entry name" value="SUGAR_TRANSPORT_2"/>
    <property type="match status" value="1"/>
</dbReference>
<feature type="transmembrane region" description="Helical" evidence="11">
    <location>
        <begin position="144"/>
        <end position="164"/>
    </location>
</feature>
<comment type="subcellular location">
    <subcellularLocation>
        <location evidence="1">Cell membrane</location>
        <topology evidence="1">Multi-pass membrane protein</topology>
    </subcellularLocation>
</comment>
<feature type="transmembrane region" description="Helical" evidence="11">
    <location>
        <begin position="428"/>
        <end position="450"/>
    </location>
</feature>
<evidence type="ECO:0000256" key="8">
    <source>
        <dbReference type="ARBA" id="ARBA00049119"/>
    </source>
</evidence>
<evidence type="ECO:0000256" key="9">
    <source>
        <dbReference type="RuleBase" id="RU003346"/>
    </source>
</evidence>
<keyword evidence="3 9" id="KW-0813">Transport</keyword>
<evidence type="ECO:0000256" key="3">
    <source>
        <dbReference type="ARBA" id="ARBA00022448"/>
    </source>
</evidence>
<feature type="transmembrane region" description="Helical" evidence="11">
    <location>
        <begin position="493"/>
        <end position="514"/>
    </location>
</feature>
<dbReference type="PANTHER" id="PTHR48020">
    <property type="entry name" value="PROTON MYO-INOSITOL COTRANSPORTER"/>
    <property type="match status" value="1"/>
</dbReference>
<keyword evidence="5 11" id="KW-0812">Transmembrane</keyword>
<feature type="transmembrane region" description="Helical" evidence="11">
    <location>
        <begin position="201"/>
        <end position="223"/>
    </location>
</feature>
<feature type="transmembrane region" description="Helical" evidence="11">
    <location>
        <begin position="357"/>
        <end position="375"/>
    </location>
</feature>
<dbReference type="Pfam" id="PF00083">
    <property type="entry name" value="Sugar_tr"/>
    <property type="match status" value="1"/>
</dbReference>
<organism evidence="13">
    <name type="scientific">Phaffia rhodozyma</name>
    <name type="common">Yeast</name>
    <name type="synonym">Xanthophyllomyces dendrorhous</name>
    <dbReference type="NCBI Taxonomy" id="264483"/>
    <lineage>
        <taxon>Eukaryota</taxon>
        <taxon>Fungi</taxon>
        <taxon>Dikarya</taxon>
        <taxon>Basidiomycota</taxon>
        <taxon>Agaricomycotina</taxon>
        <taxon>Tremellomycetes</taxon>
        <taxon>Cystofilobasidiales</taxon>
        <taxon>Mrakiaceae</taxon>
        <taxon>Phaffia</taxon>
    </lineage>
</organism>
<feature type="transmembrane region" description="Helical" evidence="11">
    <location>
        <begin position="229"/>
        <end position="250"/>
    </location>
</feature>
<evidence type="ECO:0000313" key="13">
    <source>
        <dbReference type="EMBL" id="CED85172.1"/>
    </source>
</evidence>
<dbReference type="GO" id="GO:1904679">
    <property type="term" value="P:myo-inositol import across plasma membrane"/>
    <property type="evidence" value="ECO:0007669"/>
    <property type="project" value="UniProtKB-ARBA"/>
</dbReference>
<proteinExistence type="inferred from homology"/>
<dbReference type="InterPro" id="IPR005828">
    <property type="entry name" value="MFS_sugar_transport-like"/>
</dbReference>
<dbReference type="Gene3D" id="1.20.1250.20">
    <property type="entry name" value="MFS general substrate transporter like domains"/>
    <property type="match status" value="1"/>
</dbReference>
<keyword evidence="7 11" id="KW-0472">Membrane</keyword>
<evidence type="ECO:0000256" key="7">
    <source>
        <dbReference type="ARBA" id="ARBA00023136"/>
    </source>
</evidence>
<evidence type="ECO:0000259" key="12">
    <source>
        <dbReference type="PROSITE" id="PS50850"/>
    </source>
</evidence>
<dbReference type="InterPro" id="IPR003663">
    <property type="entry name" value="Sugar/inositol_transpt"/>
</dbReference>
<dbReference type="PANTHER" id="PTHR48020:SF12">
    <property type="entry name" value="PROTON MYO-INOSITOL COTRANSPORTER"/>
    <property type="match status" value="1"/>
</dbReference>
<feature type="region of interest" description="Disordered" evidence="10">
    <location>
        <begin position="1"/>
        <end position="41"/>
    </location>
</feature>
<dbReference type="AlphaFoldDB" id="A0A0F7SSK3"/>
<evidence type="ECO:0000256" key="4">
    <source>
        <dbReference type="ARBA" id="ARBA00022475"/>
    </source>
</evidence>
<feature type="compositionally biased region" description="Low complexity" evidence="10">
    <location>
        <begin position="27"/>
        <end position="36"/>
    </location>
</feature>
<accession>A0A0F7SSK3</accession>
<evidence type="ECO:0000256" key="1">
    <source>
        <dbReference type="ARBA" id="ARBA00004651"/>
    </source>
</evidence>
<dbReference type="InterPro" id="IPR036259">
    <property type="entry name" value="MFS_trans_sf"/>
</dbReference>
<feature type="domain" description="Major facilitator superfamily (MFS) profile" evidence="12">
    <location>
        <begin position="73"/>
        <end position="518"/>
    </location>
</feature>
<feature type="compositionally biased region" description="Polar residues" evidence="10">
    <location>
        <begin position="1"/>
        <end position="15"/>
    </location>
</feature>
<dbReference type="PROSITE" id="PS50850">
    <property type="entry name" value="MFS"/>
    <property type="match status" value="1"/>
</dbReference>
<dbReference type="GO" id="GO:0005886">
    <property type="term" value="C:plasma membrane"/>
    <property type="evidence" value="ECO:0007669"/>
    <property type="project" value="UniProtKB-SubCell"/>
</dbReference>
<dbReference type="FunFam" id="1.20.1250.20:FF:000073">
    <property type="entry name" value="MFS myo-inositol transporter, putative"/>
    <property type="match status" value="1"/>
</dbReference>
<evidence type="ECO:0000256" key="2">
    <source>
        <dbReference type="ARBA" id="ARBA00010992"/>
    </source>
</evidence>
<dbReference type="InterPro" id="IPR005829">
    <property type="entry name" value="Sugar_transporter_CS"/>
</dbReference>
<feature type="transmembrane region" description="Helical" evidence="11">
    <location>
        <begin position="170"/>
        <end position="189"/>
    </location>
</feature>
<dbReference type="PROSITE" id="PS00216">
    <property type="entry name" value="SUGAR_TRANSPORT_1"/>
    <property type="match status" value="2"/>
</dbReference>
<sequence length="559" mass="59913">MSTSNRFSALQVSSDSDLDTKTGPGGLDSPDSPGTPYEDDTIGIKASTVRREIDENVVIAEGEEKVTLYVWALVTTAAVAGLLFGYDTGVISGTLVSIGSALGPAVLSSGQKELITSATTLGALLGGLAAGLSSDWIGRKMVIAVANVIFIAGAVGQACCHTVWSMIGCRFVIGLGVGVASCVVPLYIGELSPTVMRGRCVTINVVAITLGQVIAYAIGAAFADVHNGWRWMVGLGAVPAGIDLIGLIWLPESPRILLRNKKVTEAESVLRKMYAQATPAQLEAKLRVLEASVEQSREVIRTTTVWDRTRSMLVVGANRRALIIGCGLQAFQQLCGFNSLMYYSATLFKSVGFDNSTATGLIIAATNFLGTVLALKIVDPVGRRRIMVWTAPGLVISLILASISFHFLTMSTGGVLVDGTDYPKKWSALVLVFMITYTMSYATGLGNVPWQQGELFTLEVRGLGTSLCTATNWAMNLVISATFLSLMEAITPAGAFGVYAGFCFIGWLFCFFCYPETSGLSLEETFYVFENDFGIKRSQMLRAEKQSIKQRHQQQADRV</sequence>
<protein>
    <submittedName>
        <fullName evidence="13">General substrate transporter</fullName>
    </submittedName>
</protein>
<dbReference type="PRINTS" id="PR00171">
    <property type="entry name" value="SUGRTRNSPORT"/>
</dbReference>
<dbReference type="InterPro" id="IPR020846">
    <property type="entry name" value="MFS_dom"/>
</dbReference>
<keyword evidence="4" id="KW-1003">Cell membrane</keyword>
<evidence type="ECO:0000256" key="10">
    <source>
        <dbReference type="SAM" id="MobiDB-lite"/>
    </source>
</evidence>
<dbReference type="EMBL" id="LN483332">
    <property type="protein sequence ID" value="CED85172.1"/>
    <property type="molecule type" value="Genomic_DNA"/>
</dbReference>
<evidence type="ECO:0000256" key="6">
    <source>
        <dbReference type="ARBA" id="ARBA00022989"/>
    </source>
</evidence>
<keyword evidence="6 11" id="KW-1133">Transmembrane helix</keyword>
<comment type="similarity">
    <text evidence="2 9">Belongs to the major facilitator superfamily. Sugar transporter (TC 2.A.1.1) family.</text>
</comment>
<feature type="transmembrane region" description="Helical" evidence="11">
    <location>
        <begin position="387"/>
        <end position="408"/>
    </location>
</feature>
<reference evidence="13" key="1">
    <citation type="submission" date="2014-08" db="EMBL/GenBank/DDBJ databases">
        <authorList>
            <person name="Sharma Rahul"/>
            <person name="Thines Marco"/>
        </authorList>
    </citation>
    <scope>NUCLEOTIDE SEQUENCE</scope>
</reference>
<dbReference type="SUPFAM" id="SSF103473">
    <property type="entry name" value="MFS general substrate transporter"/>
    <property type="match status" value="1"/>
</dbReference>
<comment type="catalytic activity">
    <reaction evidence="8">
        <text>myo-inositol(out) + H(+)(out) = myo-inositol(in) + H(+)(in)</text>
        <dbReference type="Rhea" id="RHEA:60364"/>
        <dbReference type="ChEBI" id="CHEBI:15378"/>
        <dbReference type="ChEBI" id="CHEBI:17268"/>
    </reaction>
</comment>
<name>A0A0F7SSK3_PHARH</name>
<dbReference type="NCBIfam" id="TIGR00879">
    <property type="entry name" value="SP"/>
    <property type="match status" value="1"/>
</dbReference>
<dbReference type="InterPro" id="IPR050814">
    <property type="entry name" value="Myo-inositol_Transporter"/>
</dbReference>
<dbReference type="GO" id="GO:0005365">
    <property type="term" value="F:myo-inositol transmembrane transporter activity"/>
    <property type="evidence" value="ECO:0007669"/>
    <property type="project" value="UniProtKB-ARBA"/>
</dbReference>
<feature type="transmembrane region" description="Helical" evidence="11">
    <location>
        <begin position="462"/>
        <end position="487"/>
    </location>
</feature>
<feature type="transmembrane region" description="Helical" evidence="11">
    <location>
        <begin position="321"/>
        <end position="345"/>
    </location>
</feature>
<feature type="transmembrane region" description="Helical" evidence="11">
    <location>
        <begin position="68"/>
        <end position="86"/>
    </location>
</feature>
<feature type="transmembrane region" description="Helical" evidence="11">
    <location>
        <begin position="114"/>
        <end position="132"/>
    </location>
</feature>
<evidence type="ECO:0000256" key="11">
    <source>
        <dbReference type="SAM" id="Phobius"/>
    </source>
</evidence>